<keyword evidence="3" id="KW-1185">Reference proteome</keyword>
<name>A0A4D6MSJ5_VIGUN</name>
<dbReference type="EMBL" id="CP039352">
    <property type="protein sequence ID" value="QCE04490.1"/>
    <property type="molecule type" value="Genomic_DNA"/>
</dbReference>
<sequence length="247" mass="27659">MGNSFPLGYLFRHSRLLRSSYRCDALPFYHIGGPWDVLGPTIDGLLVEVRSGDLERRTTNCLRCSVHMKAFEKHPSSHPPPIIVEASVRIAEATLIPSDEEETLSKTGLKRQRKGYVVRIESEFAATSSHTPLEHALSSMGVMPLEGLSNAFQSFWDSSFRHAAHSMAHNVFEGDLQYLLNQDVLSIREDICAFLHKVEVSSMSLCEKLDRLSLVEGKKDKEMVDLKLEVSLPDYQACGNGKAKEKP</sequence>
<reference evidence="1 3" key="1">
    <citation type="submission" date="2019-04" db="EMBL/GenBank/DDBJ databases">
        <title>An improved genome assembly and genetic linkage map for asparagus bean, Vigna unguiculata ssp. sesquipedialis.</title>
        <authorList>
            <person name="Xia Q."/>
            <person name="Zhang R."/>
            <person name="Dong Y."/>
        </authorList>
    </citation>
    <scope>NUCLEOTIDE SEQUENCE [LARGE SCALE GENOMIC DNA]</scope>
    <source>
        <tissue evidence="1">Leaf</tissue>
    </source>
</reference>
<dbReference type="EMBL" id="CP039352">
    <property type="protein sequence ID" value="QCE04491.1"/>
    <property type="molecule type" value="Genomic_DNA"/>
</dbReference>
<dbReference type="AlphaFoldDB" id="A0A4D6MSJ5"/>
<evidence type="ECO:0000313" key="1">
    <source>
        <dbReference type="EMBL" id="QCE04490.1"/>
    </source>
</evidence>
<protein>
    <submittedName>
        <fullName evidence="1">Uncharacterized protein</fullName>
    </submittedName>
</protein>
<evidence type="ECO:0000313" key="3">
    <source>
        <dbReference type="Proteomes" id="UP000501690"/>
    </source>
</evidence>
<proteinExistence type="predicted"/>
<accession>A0A4D6MSJ5</accession>
<evidence type="ECO:0000313" key="2">
    <source>
        <dbReference type="EMBL" id="QCE04491.1"/>
    </source>
</evidence>
<gene>
    <name evidence="1" type="ORF">DEO72_LG8g2526</name>
    <name evidence="2" type="ORF">DEO72_LG8g2527</name>
</gene>
<dbReference type="Proteomes" id="UP000501690">
    <property type="component" value="Linkage Group LG8"/>
</dbReference>
<organism evidence="1 3">
    <name type="scientific">Vigna unguiculata</name>
    <name type="common">Cowpea</name>
    <dbReference type="NCBI Taxonomy" id="3917"/>
    <lineage>
        <taxon>Eukaryota</taxon>
        <taxon>Viridiplantae</taxon>
        <taxon>Streptophyta</taxon>
        <taxon>Embryophyta</taxon>
        <taxon>Tracheophyta</taxon>
        <taxon>Spermatophyta</taxon>
        <taxon>Magnoliopsida</taxon>
        <taxon>eudicotyledons</taxon>
        <taxon>Gunneridae</taxon>
        <taxon>Pentapetalae</taxon>
        <taxon>rosids</taxon>
        <taxon>fabids</taxon>
        <taxon>Fabales</taxon>
        <taxon>Fabaceae</taxon>
        <taxon>Papilionoideae</taxon>
        <taxon>50 kb inversion clade</taxon>
        <taxon>NPAAA clade</taxon>
        <taxon>indigoferoid/millettioid clade</taxon>
        <taxon>Phaseoleae</taxon>
        <taxon>Vigna</taxon>
    </lineage>
</organism>